<reference evidence="1" key="1">
    <citation type="submission" date="2011-04" db="EMBL/GenBank/DDBJ databases">
        <title>Evolution of plant cell wall degrading machinery underlies the functional diversity of forest fungi.</title>
        <authorList>
            <consortium name="US DOE Joint Genome Institute (JGI-PGF)"/>
            <person name="Eastwood D.C."/>
            <person name="Floudas D."/>
            <person name="Binder M."/>
            <person name="Majcherczyk A."/>
            <person name="Schneider P."/>
            <person name="Aerts A."/>
            <person name="Asiegbu F.O."/>
            <person name="Baker S.E."/>
            <person name="Barry K."/>
            <person name="Bendiksby M."/>
            <person name="Blumentritt M."/>
            <person name="Coutinho P.M."/>
            <person name="Cullen D."/>
            <person name="Cullen D."/>
            <person name="Gathman A."/>
            <person name="Goodell B."/>
            <person name="Henrissat B."/>
            <person name="Ihrmark K."/>
            <person name="Kauserud H."/>
            <person name="Kohler A."/>
            <person name="LaButti K."/>
            <person name="Lapidus A."/>
            <person name="Lavin J.L."/>
            <person name="Lee Y.-H."/>
            <person name="Lindquist E."/>
            <person name="Lilly W."/>
            <person name="Lucas S."/>
            <person name="Morin E."/>
            <person name="Murat C."/>
            <person name="Oguiza J.A."/>
            <person name="Park J."/>
            <person name="Pisabarro A.G."/>
            <person name="Riley R."/>
            <person name="Rosling A."/>
            <person name="Salamov A."/>
            <person name="Schmidt O."/>
            <person name="Schmutz J."/>
            <person name="Skrede I."/>
            <person name="Stenlid J."/>
            <person name="Wiebenga A."/>
            <person name="Xie X."/>
            <person name="Kues U."/>
            <person name="Hibbett D.S."/>
            <person name="Hoffmeister D."/>
            <person name="Hogberg N."/>
            <person name="Martin F."/>
            <person name="Grigoriev I.V."/>
            <person name="Watkinson S.C."/>
        </authorList>
    </citation>
    <scope>NUCLEOTIDE SEQUENCE</scope>
    <source>
        <strain evidence="1">S7.9</strain>
    </source>
</reference>
<organism>
    <name type="scientific">Serpula lacrymans var. lacrymans (strain S7.9)</name>
    <name type="common">Dry rot fungus</name>
    <dbReference type="NCBI Taxonomy" id="578457"/>
    <lineage>
        <taxon>Eukaryota</taxon>
        <taxon>Fungi</taxon>
        <taxon>Dikarya</taxon>
        <taxon>Basidiomycota</taxon>
        <taxon>Agaricomycotina</taxon>
        <taxon>Agaricomycetes</taxon>
        <taxon>Agaricomycetidae</taxon>
        <taxon>Boletales</taxon>
        <taxon>Coniophorineae</taxon>
        <taxon>Serpulaceae</taxon>
        <taxon>Serpula</taxon>
    </lineage>
</organism>
<dbReference type="HOGENOM" id="CLU_2832752_0_0_1"/>
<sequence length="66" mass="7253">MTFAYVTVAPLPRICIANCSQNEGPRKLQPKKLDSTNLYKHKRKAVSKGHLALSFSSALTTSIHPS</sequence>
<gene>
    <name evidence="1" type="ORF">SERLADRAFT_464788</name>
</gene>
<dbReference type="RefSeq" id="XP_007317228.1">
    <property type="nucleotide sequence ID" value="XM_007317166.1"/>
</dbReference>
<name>F8NTX9_SERL9</name>
<evidence type="ECO:0000313" key="1">
    <source>
        <dbReference type="EMBL" id="EGO25106.1"/>
    </source>
</evidence>
<dbReference type="EMBL" id="GL945433">
    <property type="protein sequence ID" value="EGO25106.1"/>
    <property type="molecule type" value="Genomic_DNA"/>
</dbReference>
<dbReference type="Proteomes" id="UP000008064">
    <property type="component" value="Unassembled WGS sequence"/>
</dbReference>
<protein>
    <submittedName>
        <fullName evidence="1">Uncharacterized protein</fullName>
    </submittedName>
</protein>
<proteinExistence type="predicted"/>
<dbReference type="AlphaFoldDB" id="F8NTX9"/>
<dbReference type="GeneID" id="18818797"/>
<dbReference type="KEGG" id="sla:SERLADRAFT_464788"/>
<accession>F8NTX9</accession>